<dbReference type="SUPFAM" id="SSF48371">
    <property type="entry name" value="ARM repeat"/>
    <property type="match status" value="1"/>
</dbReference>
<protein>
    <submittedName>
        <fullName evidence="2">Uncharacterized protein</fullName>
    </submittedName>
</protein>
<accession>A0A7J7KZB1</accession>
<dbReference type="Gene3D" id="1.25.10.10">
    <property type="entry name" value="Leucine-rich Repeat Variant"/>
    <property type="match status" value="2"/>
</dbReference>
<feature type="region of interest" description="Disordered" evidence="1">
    <location>
        <begin position="342"/>
        <end position="370"/>
    </location>
</feature>
<evidence type="ECO:0000313" key="2">
    <source>
        <dbReference type="EMBL" id="KAF6135689.1"/>
    </source>
</evidence>
<proteinExistence type="predicted"/>
<dbReference type="AlphaFoldDB" id="A0A7J7KZB1"/>
<dbReference type="OrthoDB" id="951172at2759"/>
<dbReference type="InterPro" id="IPR011989">
    <property type="entry name" value="ARM-like"/>
</dbReference>
<organism evidence="2 3">
    <name type="scientific">Kingdonia uniflora</name>
    <dbReference type="NCBI Taxonomy" id="39325"/>
    <lineage>
        <taxon>Eukaryota</taxon>
        <taxon>Viridiplantae</taxon>
        <taxon>Streptophyta</taxon>
        <taxon>Embryophyta</taxon>
        <taxon>Tracheophyta</taxon>
        <taxon>Spermatophyta</taxon>
        <taxon>Magnoliopsida</taxon>
        <taxon>Ranunculales</taxon>
        <taxon>Circaeasteraceae</taxon>
        <taxon>Kingdonia</taxon>
    </lineage>
</organism>
<dbReference type="PANTHER" id="PTHR34222">
    <property type="entry name" value="GAG_PRE-INTEGRS DOMAIN-CONTAINING PROTEIN"/>
    <property type="match status" value="1"/>
</dbReference>
<name>A0A7J7KZB1_9MAGN</name>
<reference evidence="2 3" key="1">
    <citation type="journal article" date="2020" name="IScience">
        <title>Genome Sequencing of the Endangered Kingdonia uniflora (Circaeasteraceae, Ranunculales) Reveals Potential Mechanisms of Evolutionary Specialization.</title>
        <authorList>
            <person name="Sun Y."/>
            <person name="Deng T."/>
            <person name="Zhang A."/>
            <person name="Moore M.J."/>
            <person name="Landis J.B."/>
            <person name="Lin N."/>
            <person name="Zhang H."/>
            <person name="Zhang X."/>
            <person name="Huang J."/>
            <person name="Zhang X."/>
            <person name="Sun H."/>
            <person name="Wang H."/>
        </authorList>
    </citation>
    <scope>NUCLEOTIDE SEQUENCE [LARGE SCALE GENOMIC DNA]</scope>
    <source>
        <strain evidence="2">TB1705</strain>
        <tissue evidence="2">Leaf</tissue>
    </source>
</reference>
<evidence type="ECO:0000313" key="3">
    <source>
        <dbReference type="Proteomes" id="UP000541444"/>
    </source>
</evidence>
<dbReference type="InterPro" id="IPR016024">
    <property type="entry name" value="ARM-type_fold"/>
</dbReference>
<evidence type="ECO:0000256" key="1">
    <source>
        <dbReference type="SAM" id="MobiDB-lite"/>
    </source>
</evidence>
<keyword evidence="3" id="KW-1185">Reference proteome</keyword>
<dbReference type="EMBL" id="JACGCM010002781">
    <property type="protein sequence ID" value="KAF6135689.1"/>
    <property type="molecule type" value="Genomic_DNA"/>
</dbReference>
<feature type="compositionally biased region" description="Low complexity" evidence="1">
    <location>
        <begin position="345"/>
        <end position="360"/>
    </location>
</feature>
<sequence length="686" mass="76414">MNYLFLPRLRKSVSPSSLLQEEKSLEDGGYIKEARMELEARVWLNKGWMQRKVFIHVLVSAEVLIWVEMDGVIYICLNLANLTLIALKDQGNLEVIIGFVEAGSDVRRLKTNRVKVVQSNLKDLLLQCCMDDDSCDVRQSAFALLGDLAKVCPIHLHSRLSDFLNVATKQLNNPELAETVSVANNACWAIGELAVKVYSQRENNARIFQLFNEIENFKQGTQTLGMYYARLRSSWEELSHYDSFIEWPASAPSKNVSIPPTAVEIYAKIVEKTRVFKFLAGLNPDFEYARVHLLDRTPFPTRKEAHTYCLSDQSRRSPMPPFSEIPSETSAMAVRYAYPAPPSLPSQTSHTSSPTLSPLPAASVNSRPSRKKCDYCGKWGHLRITCHALHGRPAGYQPRPSQSSAHLFADSSVLDSLAFSALSQDEINRFRQLLSMSSTPAVSHVEDLSSPPSDPLPLSVLCESAIPPLISLSVSRPLQVYTRRHPRRQHPTPDCQASSVAPGLPPAIDSPLSGIEPSPTASIPVTTDDDSPVQKEISPAVLTLISCLVPILQQPEGITRSLIENTAITLGRIAMVCPEIVSPHMEYFMQPWCIALSMIRDDVEKEDTFRGLCAMVIANPPGALSSLPYMCRAIASWTEIKSEDLYNEVCHVLNGYKQMLGNVVWDERLAALEPLEKEKLSTYQVR</sequence>
<dbReference type="PANTHER" id="PTHR34222:SF100">
    <property type="entry name" value="CCHC-TYPE DOMAIN-CONTAINING PROTEIN"/>
    <property type="match status" value="1"/>
</dbReference>
<dbReference type="Proteomes" id="UP000541444">
    <property type="component" value="Unassembled WGS sequence"/>
</dbReference>
<gene>
    <name evidence="2" type="ORF">GIB67_028260</name>
</gene>
<comment type="caution">
    <text evidence="2">The sequence shown here is derived from an EMBL/GenBank/DDBJ whole genome shotgun (WGS) entry which is preliminary data.</text>
</comment>